<keyword evidence="3" id="KW-1185">Reference proteome</keyword>
<dbReference type="PaxDb" id="3827-XP_004514732.1"/>
<feature type="compositionally biased region" description="Basic residues" evidence="1">
    <location>
        <begin position="103"/>
        <end position="139"/>
    </location>
</feature>
<protein>
    <submittedName>
        <fullName evidence="4">Uncharacterized protein LOC105853032 isoform X1</fullName>
    </submittedName>
</protein>
<reference evidence="4" key="1">
    <citation type="submission" date="2025-08" db="UniProtKB">
        <authorList>
            <consortium name="RefSeq"/>
        </authorList>
    </citation>
    <scope>IDENTIFICATION</scope>
    <source>
        <tissue evidence="4">Etiolated seedlings</tissue>
    </source>
</reference>
<evidence type="ECO:0000313" key="3">
    <source>
        <dbReference type="Proteomes" id="UP000087171"/>
    </source>
</evidence>
<evidence type="ECO:0000256" key="2">
    <source>
        <dbReference type="SAM" id="SignalP"/>
    </source>
</evidence>
<feature type="chain" id="PRO_5018749892" evidence="2">
    <location>
        <begin position="22"/>
        <end position="146"/>
    </location>
</feature>
<gene>
    <name evidence="4" type="primary">LOC105853032</name>
</gene>
<evidence type="ECO:0000256" key="1">
    <source>
        <dbReference type="SAM" id="MobiDB-lite"/>
    </source>
</evidence>
<feature type="signal peptide" evidence="2">
    <location>
        <begin position="1"/>
        <end position="21"/>
    </location>
</feature>
<evidence type="ECO:0000313" key="4">
    <source>
        <dbReference type="RefSeq" id="XP_027186431.1"/>
    </source>
</evidence>
<dbReference type="Proteomes" id="UP000087171">
    <property type="component" value="Unplaced"/>
</dbReference>
<feature type="region of interest" description="Disordered" evidence="1">
    <location>
        <begin position="59"/>
        <end position="146"/>
    </location>
</feature>
<proteinExistence type="predicted"/>
<organism evidence="3 4">
    <name type="scientific">Cicer arietinum</name>
    <name type="common">Chickpea</name>
    <name type="synonym">Garbanzo</name>
    <dbReference type="NCBI Taxonomy" id="3827"/>
    <lineage>
        <taxon>Eukaryota</taxon>
        <taxon>Viridiplantae</taxon>
        <taxon>Streptophyta</taxon>
        <taxon>Embryophyta</taxon>
        <taxon>Tracheophyta</taxon>
        <taxon>Spermatophyta</taxon>
        <taxon>Magnoliopsida</taxon>
        <taxon>eudicotyledons</taxon>
        <taxon>Gunneridae</taxon>
        <taxon>Pentapetalae</taxon>
        <taxon>rosids</taxon>
        <taxon>fabids</taxon>
        <taxon>Fabales</taxon>
        <taxon>Fabaceae</taxon>
        <taxon>Papilionoideae</taxon>
        <taxon>50 kb inversion clade</taxon>
        <taxon>NPAAA clade</taxon>
        <taxon>Hologalegina</taxon>
        <taxon>IRL clade</taxon>
        <taxon>Cicereae</taxon>
        <taxon>Cicer</taxon>
    </lineage>
</organism>
<dbReference type="STRING" id="3827.A0A3Q7XRL1"/>
<name>A0A3Q7XRL1_CICAR</name>
<dbReference type="RefSeq" id="XP_027186431.1">
    <property type="nucleotide sequence ID" value="XM_027330630.1"/>
</dbReference>
<keyword evidence="2" id="KW-0732">Signal</keyword>
<feature type="compositionally biased region" description="Basic and acidic residues" evidence="1">
    <location>
        <begin position="67"/>
        <end position="101"/>
    </location>
</feature>
<sequence>MKIKAFNLCFLCSLFLLSVVAIETLKEGKQYTKESKKNVLVDKLDGGRKPIDIESFYQNKPVGAGNKTREERMMEKEAKQKEKEAKQKENEEKQKEKEAKIRAGARARAKAYAKAKAKGKAKVKGMFRKNPTKKGRRIREKPNEEK</sequence>
<dbReference type="AlphaFoldDB" id="A0A3Q7XRL1"/>
<accession>A0A3Q7XRL1</accession>